<dbReference type="InterPro" id="IPR000195">
    <property type="entry name" value="Rab-GAP-TBC_dom"/>
</dbReference>
<evidence type="ECO:0000313" key="3">
    <source>
        <dbReference type="Proteomes" id="UP000094336"/>
    </source>
</evidence>
<feature type="domain" description="Rab-GAP TBC" evidence="1">
    <location>
        <begin position="72"/>
        <end position="356"/>
    </location>
</feature>
<evidence type="ECO:0000259" key="1">
    <source>
        <dbReference type="PROSITE" id="PS50086"/>
    </source>
</evidence>
<dbReference type="AlphaFoldDB" id="A0A1E3QPP1"/>
<evidence type="ECO:0000313" key="2">
    <source>
        <dbReference type="EMBL" id="ODQ79608.1"/>
    </source>
</evidence>
<dbReference type="Proteomes" id="UP000094336">
    <property type="component" value="Unassembled WGS sequence"/>
</dbReference>
<proteinExistence type="predicted"/>
<reference evidence="3" key="1">
    <citation type="submission" date="2016-05" db="EMBL/GenBank/DDBJ databases">
        <title>Comparative genomics of biotechnologically important yeasts.</title>
        <authorList>
            <consortium name="DOE Joint Genome Institute"/>
            <person name="Riley R."/>
            <person name="Haridas S."/>
            <person name="Wolfe K.H."/>
            <person name="Lopes M.R."/>
            <person name="Hittinger C.T."/>
            <person name="Goker M."/>
            <person name="Salamov A."/>
            <person name="Wisecaver J."/>
            <person name="Long T.M."/>
            <person name="Aerts A.L."/>
            <person name="Barry K."/>
            <person name="Choi C."/>
            <person name="Clum A."/>
            <person name="Coughlan A.Y."/>
            <person name="Deshpande S."/>
            <person name="Douglass A.P."/>
            <person name="Hanson S.J."/>
            <person name="Klenk H.-P."/>
            <person name="Labutti K."/>
            <person name="Lapidus A."/>
            <person name="Lindquist E."/>
            <person name="Lipzen A."/>
            <person name="Meier-Kolthoff J.P."/>
            <person name="Ohm R.A."/>
            <person name="Otillar R.P."/>
            <person name="Pangilinan J."/>
            <person name="Peng Y."/>
            <person name="Rokas A."/>
            <person name="Rosa C.A."/>
            <person name="Scheuner C."/>
            <person name="Sibirny A.A."/>
            <person name="Slot J.C."/>
            <person name="Stielow J.B."/>
            <person name="Sun H."/>
            <person name="Kurtzman C.P."/>
            <person name="Blackwell M."/>
            <person name="Grigoriev I.V."/>
            <person name="Jeffries T.W."/>
        </authorList>
    </citation>
    <scope>NUCLEOTIDE SEQUENCE [LARGE SCALE GENOMIC DNA]</scope>
    <source>
        <strain evidence="3">NRRL Y-12698</strain>
    </source>
</reference>
<dbReference type="GeneID" id="30150664"/>
<protein>
    <recommendedName>
        <fullName evidence="1">Rab-GAP TBC domain-containing protein</fullName>
    </recommendedName>
</protein>
<dbReference type="STRING" id="984486.A0A1E3QPP1"/>
<gene>
    <name evidence="2" type="ORF">BABINDRAFT_8512</name>
</gene>
<sequence>MQMDPLAMPDLPYFDLKPTVSLSSTTSVSSKTKPKAEPPVDFEYDVELLQLCEALIRAKDYHGLALFARQKGIPPFLRYKVWPLLLKNHPFVVNPYITPDVMAPSDDEPSRATARIAADLKRYIKRSSTIKADKLLSQTEQQVFDILQHAVEKFLRKWGELISYSPGLTWIALGLAEWVPPIPDTNFVLIGRGSASNGESVCIKNLHEDYAPYITQFPGLAELVSRTSSDTNMSFSDMYERLVLVLLHAPEPVDSESEEELLLSLPVSESSSKYTSKATLPVKGGTIDERISLFVYSLRRLLPELSNYFNQEQVLNGLGGSSSDDEWIIWWLKWCGAKVWSRQDRGAVWDMMLGWRVYDERDSGISLNINPSCLAKLGVDVFWSPPAQEEDVFDMLESEDDFDEHNLGNVFKFPRNTRRNSFKALMSSLSIKPKKHQALKSAGLKNCLASPEPNLVSILDIPSSKLDPHIELIFISLSFLKTKENVLVELDQNEIREFLSKAIPNARKAKTRTSSGSSNVTDVTPPRLDDSLVSSPLVSQFSTPVIASTLFLLEVAPLSLSNVQAHTDLFGAPDSFAAHDLVSNASPKSVASTIMTSSGPKKHKKKLDSISKSNFDVAKYSNYPINKVLNEAGELWRTWLWKEMVEGSG</sequence>
<dbReference type="OrthoDB" id="27140at2759"/>
<dbReference type="EMBL" id="KV454432">
    <property type="protein sequence ID" value="ODQ79608.1"/>
    <property type="molecule type" value="Genomic_DNA"/>
</dbReference>
<keyword evidence="3" id="KW-1185">Reference proteome</keyword>
<dbReference type="PROSITE" id="PS50086">
    <property type="entry name" value="TBC_RABGAP"/>
    <property type="match status" value="1"/>
</dbReference>
<accession>A0A1E3QPP1</accession>
<organism evidence="2 3">
    <name type="scientific">Babjeviella inositovora NRRL Y-12698</name>
    <dbReference type="NCBI Taxonomy" id="984486"/>
    <lineage>
        <taxon>Eukaryota</taxon>
        <taxon>Fungi</taxon>
        <taxon>Dikarya</taxon>
        <taxon>Ascomycota</taxon>
        <taxon>Saccharomycotina</taxon>
        <taxon>Pichiomycetes</taxon>
        <taxon>Serinales incertae sedis</taxon>
        <taxon>Babjeviella</taxon>
    </lineage>
</organism>
<dbReference type="SUPFAM" id="SSF47923">
    <property type="entry name" value="Ypt/Rab-GAP domain of gyp1p"/>
    <property type="match status" value="1"/>
</dbReference>
<dbReference type="RefSeq" id="XP_018984936.1">
    <property type="nucleotide sequence ID" value="XM_019132811.1"/>
</dbReference>
<name>A0A1E3QPP1_9ASCO</name>
<dbReference type="InterPro" id="IPR035969">
    <property type="entry name" value="Rab-GAP_TBC_sf"/>
</dbReference>